<evidence type="ECO:0000256" key="12">
    <source>
        <dbReference type="SAM" id="Phobius"/>
    </source>
</evidence>
<evidence type="ECO:0000256" key="8">
    <source>
        <dbReference type="ARBA" id="ARBA00023018"/>
    </source>
</evidence>
<keyword evidence="5" id="KW-0967">Endosome</keyword>
<dbReference type="Proteomes" id="UP000762676">
    <property type="component" value="Unassembled WGS sequence"/>
</dbReference>
<evidence type="ECO:0000256" key="6">
    <source>
        <dbReference type="ARBA" id="ARBA00022833"/>
    </source>
</evidence>
<feature type="transmembrane region" description="Helical" evidence="12">
    <location>
        <begin position="161"/>
        <end position="184"/>
    </location>
</feature>
<evidence type="ECO:0000256" key="10">
    <source>
        <dbReference type="ARBA" id="ARBA00023329"/>
    </source>
</evidence>
<feature type="transmembrane region" description="Helical" evidence="12">
    <location>
        <begin position="127"/>
        <end position="149"/>
    </location>
</feature>
<evidence type="ECO:0000256" key="3">
    <source>
        <dbReference type="ARBA" id="ARBA00008731"/>
    </source>
</evidence>
<dbReference type="EMBL" id="BMAT01010982">
    <property type="protein sequence ID" value="GFR64312.1"/>
    <property type="molecule type" value="Genomic_DNA"/>
</dbReference>
<evidence type="ECO:0000256" key="4">
    <source>
        <dbReference type="ARBA" id="ARBA00022692"/>
    </source>
</evidence>
<keyword evidence="7 12" id="KW-1133">Transmembrane helix</keyword>
<keyword evidence="8" id="KW-0770">Synapse</keyword>
<name>A0AAV4ET25_9GAST</name>
<evidence type="ECO:0000313" key="14">
    <source>
        <dbReference type="Proteomes" id="UP000762676"/>
    </source>
</evidence>
<organism evidence="13 14">
    <name type="scientific">Elysia marginata</name>
    <dbReference type="NCBI Taxonomy" id="1093978"/>
    <lineage>
        <taxon>Eukaryota</taxon>
        <taxon>Metazoa</taxon>
        <taxon>Spiralia</taxon>
        <taxon>Lophotrochozoa</taxon>
        <taxon>Mollusca</taxon>
        <taxon>Gastropoda</taxon>
        <taxon>Heterobranchia</taxon>
        <taxon>Euthyneura</taxon>
        <taxon>Panpulmonata</taxon>
        <taxon>Sacoglossa</taxon>
        <taxon>Placobranchoidea</taxon>
        <taxon>Plakobranchidae</taxon>
        <taxon>Elysia</taxon>
    </lineage>
</organism>
<feature type="compositionally biased region" description="Basic and acidic residues" evidence="11">
    <location>
        <begin position="1"/>
        <end position="18"/>
    </location>
</feature>
<dbReference type="PANTHER" id="PTHR31937">
    <property type="entry name" value="TRANSMEMBRANE PROTEIN 163"/>
    <property type="match status" value="1"/>
</dbReference>
<dbReference type="Gene3D" id="1.20.1510.10">
    <property type="entry name" value="Cation efflux protein transmembrane domain"/>
    <property type="match status" value="1"/>
</dbReference>
<evidence type="ECO:0000256" key="1">
    <source>
        <dbReference type="ARBA" id="ARBA00004146"/>
    </source>
</evidence>
<evidence type="ECO:0000256" key="11">
    <source>
        <dbReference type="SAM" id="MobiDB-lite"/>
    </source>
</evidence>
<evidence type="ECO:0000313" key="13">
    <source>
        <dbReference type="EMBL" id="GFR64312.1"/>
    </source>
</evidence>
<feature type="transmembrane region" description="Helical" evidence="12">
    <location>
        <begin position="222"/>
        <end position="245"/>
    </location>
</feature>
<comment type="caution">
    <text evidence="13">The sequence shown here is derived from an EMBL/GenBank/DDBJ whole genome shotgun (WGS) entry which is preliminary data.</text>
</comment>
<dbReference type="SUPFAM" id="SSF161111">
    <property type="entry name" value="Cation efflux protein transmembrane domain-like"/>
    <property type="match status" value="1"/>
</dbReference>
<protein>
    <submittedName>
        <fullName evidence="13">Transmembrane protein 163</fullName>
    </submittedName>
</protein>
<accession>A0AAV4ET25</accession>
<reference evidence="13 14" key="1">
    <citation type="journal article" date="2021" name="Elife">
        <title>Chloroplast acquisition without the gene transfer in kleptoplastic sea slugs, Plakobranchus ocellatus.</title>
        <authorList>
            <person name="Maeda T."/>
            <person name="Takahashi S."/>
            <person name="Yoshida T."/>
            <person name="Shimamura S."/>
            <person name="Takaki Y."/>
            <person name="Nagai Y."/>
            <person name="Toyoda A."/>
            <person name="Suzuki Y."/>
            <person name="Arimoto A."/>
            <person name="Ishii H."/>
            <person name="Satoh N."/>
            <person name="Nishiyama T."/>
            <person name="Hasebe M."/>
            <person name="Maruyama T."/>
            <person name="Minagawa J."/>
            <person name="Obokata J."/>
            <person name="Shigenobu S."/>
        </authorList>
    </citation>
    <scope>NUCLEOTIDE SEQUENCE [LARGE SCALE GENOMIC DNA]</scope>
</reference>
<feature type="transmembrane region" description="Helical" evidence="12">
    <location>
        <begin position="196"/>
        <end position="216"/>
    </location>
</feature>
<comment type="subcellular location">
    <subcellularLocation>
        <location evidence="2">Cytoplasmic vesicle</location>
        <location evidence="2">Secretory vesicle</location>
        <location evidence="2">Synaptic vesicle membrane</location>
        <topology evidence="2">Multi-pass membrane protein</topology>
    </subcellularLocation>
    <subcellularLocation>
        <location evidence="1">Early endosome membrane</location>
    </subcellularLocation>
</comment>
<dbReference type="InterPro" id="IPR026765">
    <property type="entry name" value="Tmem163"/>
</dbReference>
<feature type="transmembrane region" description="Helical" evidence="12">
    <location>
        <begin position="57"/>
        <end position="82"/>
    </location>
</feature>
<dbReference type="AlphaFoldDB" id="A0AAV4ET25"/>
<evidence type="ECO:0000256" key="2">
    <source>
        <dbReference type="ARBA" id="ARBA00004644"/>
    </source>
</evidence>
<comment type="similarity">
    <text evidence="3">Belongs to the TMEM163 family.</text>
</comment>
<keyword evidence="4 12" id="KW-0812">Transmembrane</keyword>
<dbReference type="GO" id="GO:0030672">
    <property type="term" value="C:synaptic vesicle membrane"/>
    <property type="evidence" value="ECO:0007669"/>
    <property type="project" value="UniProtKB-SubCell"/>
</dbReference>
<sequence length="254" mass="27462">MGTKEDNTDNRTDTKENGVDSGGSDAVQTANGGNKNEESFLINESESPKNQARLYRWALAISWVSILFSLASGTAAIVLSFGNRSESLFAYGLDALLDSLSSVAVVWRFSDSTDHLTALVREYKACIAIGALFLVSAASLMVRSVLAILTHTKIAKHVTLFIEISLSCGIISLAIGLIKIYLGYKVGSQALYTDSVITLVGAATCFMALAGLELYIHNKALWFLDSVFGMVCGFFLVIFGVRLLIQTLRNKPKT</sequence>
<keyword evidence="9 12" id="KW-0472">Membrane</keyword>
<dbReference type="GO" id="GO:0031901">
    <property type="term" value="C:early endosome membrane"/>
    <property type="evidence" value="ECO:0007669"/>
    <property type="project" value="UniProtKB-SubCell"/>
</dbReference>
<keyword evidence="6" id="KW-0862">Zinc</keyword>
<evidence type="ECO:0000256" key="5">
    <source>
        <dbReference type="ARBA" id="ARBA00022753"/>
    </source>
</evidence>
<feature type="region of interest" description="Disordered" evidence="11">
    <location>
        <begin position="1"/>
        <end position="35"/>
    </location>
</feature>
<proteinExistence type="inferred from homology"/>
<evidence type="ECO:0000256" key="9">
    <source>
        <dbReference type="ARBA" id="ARBA00023136"/>
    </source>
</evidence>
<keyword evidence="10" id="KW-0968">Cytoplasmic vesicle</keyword>
<gene>
    <name evidence="13" type="ORF">ElyMa_005503500</name>
</gene>
<evidence type="ECO:0000256" key="7">
    <source>
        <dbReference type="ARBA" id="ARBA00022989"/>
    </source>
</evidence>
<dbReference type="InterPro" id="IPR027469">
    <property type="entry name" value="Cation_efflux_TMD_sf"/>
</dbReference>
<keyword evidence="14" id="KW-1185">Reference proteome</keyword>
<dbReference type="PANTHER" id="PTHR31937:SF2">
    <property type="entry name" value="TRANSMEMBRANE PROTEIN 163"/>
    <property type="match status" value="1"/>
</dbReference>